<evidence type="ECO:0000256" key="1">
    <source>
        <dbReference type="SAM" id="Coils"/>
    </source>
</evidence>
<accession>A0AAD5U8F8</accession>
<feature type="coiled-coil region" evidence="1">
    <location>
        <begin position="95"/>
        <end position="129"/>
    </location>
</feature>
<dbReference type="EMBL" id="JADGJW010000021">
    <property type="protein sequence ID" value="KAJ3227171.1"/>
    <property type="molecule type" value="Genomic_DNA"/>
</dbReference>
<keyword evidence="4" id="KW-1185">Reference proteome</keyword>
<dbReference type="AlphaFoldDB" id="A0AAD5U8F8"/>
<comment type="caution">
    <text evidence="3">The sequence shown here is derived from an EMBL/GenBank/DDBJ whole genome shotgun (WGS) entry which is preliminary data.</text>
</comment>
<feature type="compositionally biased region" description="Polar residues" evidence="2">
    <location>
        <begin position="1"/>
        <end position="15"/>
    </location>
</feature>
<feature type="region of interest" description="Disordered" evidence="2">
    <location>
        <begin position="222"/>
        <end position="302"/>
    </location>
</feature>
<evidence type="ECO:0000256" key="2">
    <source>
        <dbReference type="SAM" id="MobiDB-lite"/>
    </source>
</evidence>
<feature type="region of interest" description="Disordered" evidence="2">
    <location>
        <begin position="1"/>
        <end position="58"/>
    </location>
</feature>
<gene>
    <name evidence="3" type="ORF">HK099_003134</name>
</gene>
<name>A0AAD5U8F8_9FUNG</name>
<reference evidence="3" key="1">
    <citation type="submission" date="2020-05" db="EMBL/GenBank/DDBJ databases">
        <title>Phylogenomic resolution of chytrid fungi.</title>
        <authorList>
            <person name="Stajich J.E."/>
            <person name="Amses K."/>
            <person name="Simmons R."/>
            <person name="Seto K."/>
            <person name="Myers J."/>
            <person name="Bonds A."/>
            <person name="Quandt C.A."/>
            <person name="Barry K."/>
            <person name="Liu P."/>
            <person name="Grigoriev I."/>
            <person name="Longcore J.E."/>
            <person name="James T.Y."/>
        </authorList>
    </citation>
    <scope>NUCLEOTIDE SEQUENCE</scope>
    <source>
        <strain evidence="3">JEL0476</strain>
    </source>
</reference>
<feature type="compositionally biased region" description="Polar residues" evidence="2">
    <location>
        <begin position="429"/>
        <end position="481"/>
    </location>
</feature>
<evidence type="ECO:0000313" key="3">
    <source>
        <dbReference type="EMBL" id="KAJ3227171.1"/>
    </source>
</evidence>
<dbReference type="Proteomes" id="UP001211065">
    <property type="component" value="Unassembled WGS sequence"/>
</dbReference>
<feature type="compositionally biased region" description="Polar residues" evidence="2">
    <location>
        <begin position="273"/>
        <end position="302"/>
    </location>
</feature>
<organism evidence="3 4">
    <name type="scientific">Clydaea vesicula</name>
    <dbReference type="NCBI Taxonomy" id="447962"/>
    <lineage>
        <taxon>Eukaryota</taxon>
        <taxon>Fungi</taxon>
        <taxon>Fungi incertae sedis</taxon>
        <taxon>Chytridiomycota</taxon>
        <taxon>Chytridiomycota incertae sedis</taxon>
        <taxon>Chytridiomycetes</taxon>
        <taxon>Lobulomycetales</taxon>
        <taxon>Lobulomycetaceae</taxon>
        <taxon>Clydaea</taxon>
    </lineage>
</organism>
<feature type="compositionally biased region" description="Low complexity" evidence="2">
    <location>
        <begin position="250"/>
        <end position="266"/>
    </location>
</feature>
<feature type="compositionally biased region" description="Polar residues" evidence="2">
    <location>
        <begin position="23"/>
        <end position="58"/>
    </location>
</feature>
<feature type="region of interest" description="Disordered" evidence="2">
    <location>
        <begin position="409"/>
        <end position="539"/>
    </location>
</feature>
<feature type="compositionally biased region" description="Polar residues" evidence="2">
    <location>
        <begin position="489"/>
        <end position="539"/>
    </location>
</feature>
<protein>
    <submittedName>
        <fullName evidence="3">Uncharacterized protein</fullName>
    </submittedName>
</protein>
<proteinExistence type="predicted"/>
<feature type="compositionally biased region" description="Low complexity" evidence="2">
    <location>
        <begin position="222"/>
        <end position="241"/>
    </location>
</feature>
<evidence type="ECO:0000313" key="4">
    <source>
        <dbReference type="Proteomes" id="UP001211065"/>
    </source>
</evidence>
<keyword evidence="1" id="KW-0175">Coiled coil</keyword>
<sequence length="539" mass="58829">MKSKSTSTSIVQNISAPAKSHKNSNTSSVKTANANLKTGSPIPTSQKNSRPVSSNSTRKFNSTSMAFVISLKSAEILAKNPVSAPAMVNRTERFIQQYKDLNKAQQKLIKELKAQIKLYSESNKIMQARLTGLEKTMQQIHSNSNRTSSYWNSCALIKYRPPINFSSKISLRRALSMTFAFSKASLTKCQKAFSINHSRSSSNKSDCSTQTGINLVFATHSRTSSVSSSKSMKNASPNSKNTAETQTGASESNSQPHSSSHSRSNSKIPVPVKQNSASTVKKTSTTQHQRQDTPVPSQLKSNQKLFTEKFSRPTSAPTKSTFKFNPNAPSFFPSSMNFQLSSQAACYLTQAPSQRPPLILQRKAVAPAKKNPLNNPNRESAYCIPSFSEAAFVPGLFSLPKSYEASLKPALPVQRSRESSQKKEKKATSPLQKQTSTNLKSPINSVSSSRPTSTRNQEAGLSQKHSQQMMNKPIPSSQQRESQFDGKNKQTAVVSAQKNQKLGSSENKNAHSSSIKSAMSVPVVQTNKSSCPSSGKSRK</sequence>